<keyword evidence="2" id="KW-0223">Dioxygenase</keyword>
<dbReference type="SUPFAM" id="SSF48113">
    <property type="entry name" value="Heme-dependent peroxidases"/>
    <property type="match status" value="1"/>
</dbReference>
<accession>A0A1C7NBU5</accession>
<dbReference type="InterPro" id="IPR050783">
    <property type="entry name" value="Oxylipin_biosynth_metab"/>
</dbReference>
<dbReference type="Gene3D" id="1.10.640.10">
    <property type="entry name" value="Haem peroxidase domain superfamily, animal type"/>
    <property type="match status" value="1"/>
</dbReference>
<feature type="binding site" description="axial binding residue" evidence="5">
    <location>
        <position position="429"/>
    </location>
    <ligand>
        <name>heme b</name>
        <dbReference type="ChEBI" id="CHEBI:60344"/>
    </ligand>
    <ligandPart>
        <name>Fe</name>
        <dbReference type="ChEBI" id="CHEBI:18248"/>
    </ligandPart>
</feature>
<gene>
    <name evidence="6" type="primary">ppoA</name>
    <name evidence="6" type="ORF">A0J61_07132</name>
</gene>
<dbReference type="InParanoid" id="A0A1C7NBU5"/>
<keyword evidence="7" id="KW-1185">Reference proteome</keyword>
<evidence type="ECO:0000256" key="1">
    <source>
        <dbReference type="ARBA" id="ARBA00022723"/>
    </source>
</evidence>
<reference evidence="6 7" key="1">
    <citation type="submission" date="2016-03" db="EMBL/GenBank/DDBJ databases">
        <title>Choanephora cucurbitarum.</title>
        <authorList>
            <person name="Min B."/>
            <person name="Park H."/>
            <person name="Park J.-H."/>
            <person name="Shin H.-D."/>
            <person name="Choi I.-G."/>
        </authorList>
    </citation>
    <scope>NUCLEOTIDE SEQUENCE [LARGE SCALE GENOMIC DNA]</scope>
    <source>
        <strain evidence="6 7">KUS-F28377</strain>
    </source>
</reference>
<dbReference type="PROSITE" id="PS50292">
    <property type="entry name" value="PEROXIDASE_3"/>
    <property type="match status" value="1"/>
</dbReference>
<dbReference type="AlphaFoldDB" id="A0A1C7NBU5"/>
<comment type="caution">
    <text evidence="6">The sequence shown here is derived from an EMBL/GenBank/DDBJ whole genome shotgun (WGS) entry which is preliminary data.</text>
</comment>
<dbReference type="GO" id="GO:0046872">
    <property type="term" value="F:metal ion binding"/>
    <property type="evidence" value="ECO:0007669"/>
    <property type="project" value="UniProtKB-KW"/>
</dbReference>
<dbReference type="OrthoDB" id="823504at2759"/>
<evidence type="ECO:0000256" key="5">
    <source>
        <dbReference type="PIRSR" id="PIRSR619791-2"/>
    </source>
</evidence>
<evidence type="ECO:0000313" key="6">
    <source>
        <dbReference type="EMBL" id="OBZ84824.1"/>
    </source>
</evidence>
<dbReference type="InterPro" id="IPR037120">
    <property type="entry name" value="Haem_peroxidase_sf_animal"/>
</dbReference>
<sequence>MLVPSPINKYTEESHSFFSRFMDKVRHEMGEDELMKHFMALTESVQHKTALAKSKSNGVTTMAKKKIYTGPVDPSPSSQPTGFKWTLDALAQNIKAALHITPTNTAAIKEALTLPIRDQLALLSAITERLLSKNAPVNDRNNTFETVMNILGNLDKEHSDLVYVVTRPLLQQFHDDIPKPYINYVGHKYRTADGSCNSLLFPEVGKAGTNYTRTVTRKGLNNTQLPPAKEVFDKLLRRPDGVFNEHQSGVNMLLLYVAILITHDLFYTDPNDPKRNLTTSYADLSPLYGFNREDQESIRVMEYGLLKADQWVDRRLVIQPPGVAALLVMFSRNHNFIAKKLLEINENERFSYGPGKPLKNKQEQDEHLFQTARLINNGCYVNIIVQDYVRTIIGTAADSEFHFDLINNVADPIYGNAVSIEFNMVYRWHAGIGKEDAQWISEVMDVLMSQKRSMGDEGHSAQERVLINKNSQSSSRFDQLLGMFNEHFVHASPEELERGLPIAGCHRDLETGQFSDTDLVRGLKLGYEQILSEVGNGRNTPASLEHVEIAGINQSRLLDTCYFNDFRRFLNLTPLKTFEDFSEKVEVQKALEELYGTPDKVELYAGLMVERTKQTGLRFPYTMSRAILSDAVNLIRNDRYLIKELTPATLTNWGYQYIAGDPNKQDRVLPNMVGSLFPEAANPFSEKELTDLFYVPA</sequence>
<dbReference type="STRING" id="101091.A0A1C7NBU5"/>
<evidence type="ECO:0000313" key="7">
    <source>
        <dbReference type="Proteomes" id="UP000093000"/>
    </source>
</evidence>
<organism evidence="6 7">
    <name type="scientific">Choanephora cucurbitarum</name>
    <dbReference type="NCBI Taxonomy" id="101091"/>
    <lineage>
        <taxon>Eukaryota</taxon>
        <taxon>Fungi</taxon>
        <taxon>Fungi incertae sedis</taxon>
        <taxon>Mucoromycota</taxon>
        <taxon>Mucoromycotina</taxon>
        <taxon>Mucoromycetes</taxon>
        <taxon>Mucorales</taxon>
        <taxon>Mucorineae</taxon>
        <taxon>Choanephoraceae</taxon>
        <taxon>Choanephoroideae</taxon>
        <taxon>Choanephora</taxon>
    </lineage>
</organism>
<keyword evidence="5" id="KW-0349">Heme</keyword>
<dbReference type="GO" id="GO:0006979">
    <property type="term" value="P:response to oxidative stress"/>
    <property type="evidence" value="ECO:0007669"/>
    <property type="project" value="InterPro"/>
</dbReference>
<keyword evidence="1 5" id="KW-0479">Metal-binding</keyword>
<keyword evidence="3" id="KW-0560">Oxidoreductase</keyword>
<dbReference type="InterPro" id="IPR010255">
    <property type="entry name" value="Haem_peroxidase_sf"/>
</dbReference>
<name>A0A1C7NBU5_9FUNG</name>
<dbReference type="InterPro" id="IPR019791">
    <property type="entry name" value="Haem_peroxidase_animal"/>
</dbReference>
<protein>
    <submittedName>
        <fullName evidence="6">Psi-producing oxygenase A</fullName>
    </submittedName>
</protein>
<dbReference type="GO" id="GO:0006631">
    <property type="term" value="P:fatty acid metabolic process"/>
    <property type="evidence" value="ECO:0007669"/>
    <property type="project" value="UniProtKB-ARBA"/>
</dbReference>
<proteinExistence type="predicted"/>
<dbReference type="GO" id="GO:0020037">
    <property type="term" value="F:heme binding"/>
    <property type="evidence" value="ECO:0007669"/>
    <property type="project" value="InterPro"/>
</dbReference>
<evidence type="ECO:0000256" key="4">
    <source>
        <dbReference type="ARBA" id="ARBA00023004"/>
    </source>
</evidence>
<dbReference type="EMBL" id="LUGH01000465">
    <property type="protein sequence ID" value="OBZ84824.1"/>
    <property type="molecule type" value="Genomic_DNA"/>
</dbReference>
<evidence type="ECO:0000256" key="2">
    <source>
        <dbReference type="ARBA" id="ARBA00022964"/>
    </source>
</evidence>
<dbReference type="GO" id="GO:0004601">
    <property type="term" value="F:peroxidase activity"/>
    <property type="evidence" value="ECO:0007669"/>
    <property type="project" value="InterPro"/>
</dbReference>
<dbReference type="PANTHER" id="PTHR11903">
    <property type="entry name" value="PROSTAGLANDIN G/H SYNTHASE"/>
    <property type="match status" value="1"/>
</dbReference>
<dbReference type="GO" id="GO:0051213">
    <property type="term" value="F:dioxygenase activity"/>
    <property type="evidence" value="ECO:0007669"/>
    <property type="project" value="UniProtKB-KW"/>
</dbReference>
<dbReference type="Pfam" id="PF03098">
    <property type="entry name" value="An_peroxidase"/>
    <property type="match status" value="3"/>
</dbReference>
<evidence type="ECO:0000256" key="3">
    <source>
        <dbReference type="ARBA" id="ARBA00023002"/>
    </source>
</evidence>
<keyword evidence="4 5" id="KW-0408">Iron</keyword>
<dbReference type="Proteomes" id="UP000093000">
    <property type="component" value="Unassembled WGS sequence"/>
</dbReference>
<dbReference type="PANTHER" id="PTHR11903:SF37">
    <property type="entry name" value="PSI-PRODUCING OXYGENASE A"/>
    <property type="match status" value="1"/>
</dbReference>